<comment type="caution">
    <text evidence="2">The sequence shown here is derived from an EMBL/GenBank/DDBJ whole genome shotgun (WGS) entry which is preliminary data.</text>
</comment>
<dbReference type="Proteomes" id="UP001179181">
    <property type="component" value="Unassembled WGS sequence"/>
</dbReference>
<sequence>MSFPFSLTPAVLFAIFWLPSVAQSRIELLQSALPSMLDSTATPGLSIALIENGKVAWSKGFGVKNKDTKEVVSASTIFRGASLGKPLFAYAVLQLSSQGKIALDSPLVEYVPKTYLENQFLMGPQADERISLITARMVLNHTSGLPNWRAEGKPLTTLFLPGSRYSYSGEGYYLLQKVVEYLVKQPIELFMKQMVFDPLGMKNTSYAYQATDTIRYARSYDMTGKPVVDEPEAPNVAHTLRTTAEDYARFIVETMMEPDLGKRMTMSLVSSPVKTDICQPGQVSWGTGFAIQHTATGDLFCQWAKSPAASGYVIGSSSQRIAVVYFVNIANQGLRIAERIVKLGLGYDDPLFRCFGVRPYNAGQ</sequence>
<dbReference type="EMBL" id="JAASQJ010000002">
    <property type="protein sequence ID" value="NIJ52664.1"/>
    <property type="molecule type" value="Genomic_DNA"/>
</dbReference>
<keyword evidence="3" id="KW-1185">Reference proteome</keyword>
<dbReference type="InterPro" id="IPR050789">
    <property type="entry name" value="Diverse_Enzym_Activities"/>
</dbReference>
<gene>
    <name evidence="2" type="ORF">FHS68_001834</name>
</gene>
<evidence type="ECO:0000259" key="1">
    <source>
        <dbReference type="Pfam" id="PF00144"/>
    </source>
</evidence>
<dbReference type="Pfam" id="PF00144">
    <property type="entry name" value="Beta-lactamase"/>
    <property type="match status" value="1"/>
</dbReference>
<organism evidence="2 3">
    <name type="scientific">Dyadobacter arcticus</name>
    <dbReference type="NCBI Taxonomy" id="1078754"/>
    <lineage>
        <taxon>Bacteria</taxon>
        <taxon>Pseudomonadati</taxon>
        <taxon>Bacteroidota</taxon>
        <taxon>Cytophagia</taxon>
        <taxon>Cytophagales</taxon>
        <taxon>Spirosomataceae</taxon>
        <taxon>Dyadobacter</taxon>
    </lineage>
</organism>
<dbReference type="InterPro" id="IPR012338">
    <property type="entry name" value="Beta-lactam/transpept-like"/>
</dbReference>
<proteinExistence type="predicted"/>
<dbReference type="PANTHER" id="PTHR43283:SF18">
    <property type="match status" value="1"/>
</dbReference>
<name>A0ABX0UKQ9_9BACT</name>
<accession>A0ABX0UKQ9</accession>
<dbReference type="SUPFAM" id="SSF56601">
    <property type="entry name" value="beta-lactamase/transpeptidase-like"/>
    <property type="match status" value="1"/>
</dbReference>
<dbReference type="InterPro" id="IPR001466">
    <property type="entry name" value="Beta-lactam-related"/>
</dbReference>
<protein>
    <submittedName>
        <fullName evidence="2">CubicO group peptidase (Beta-lactamase class C family)</fullName>
    </submittedName>
</protein>
<dbReference type="RefSeq" id="WP_167269268.1">
    <property type="nucleotide sequence ID" value="NZ_JAASQJ010000002.1"/>
</dbReference>
<dbReference type="Gene3D" id="3.40.710.10">
    <property type="entry name" value="DD-peptidase/beta-lactamase superfamily"/>
    <property type="match status" value="1"/>
</dbReference>
<evidence type="ECO:0000313" key="2">
    <source>
        <dbReference type="EMBL" id="NIJ52664.1"/>
    </source>
</evidence>
<dbReference type="PANTHER" id="PTHR43283">
    <property type="entry name" value="BETA-LACTAMASE-RELATED"/>
    <property type="match status" value="1"/>
</dbReference>
<feature type="domain" description="Beta-lactamase-related" evidence="1">
    <location>
        <begin position="36"/>
        <end position="331"/>
    </location>
</feature>
<evidence type="ECO:0000313" key="3">
    <source>
        <dbReference type="Proteomes" id="UP001179181"/>
    </source>
</evidence>
<reference evidence="2 3" key="1">
    <citation type="submission" date="2020-03" db="EMBL/GenBank/DDBJ databases">
        <title>Genomic Encyclopedia of Type Strains, Phase IV (KMG-IV): sequencing the most valuable type-strain genomes for metagenomic binning, comparative biology and taxonomic classification.</title>
        <authorList>
            <person name="Goeker M."/>
        </authorList>
    </citation>
    <scope>NUCLEOTIDE SEQUENCE [LARGE SCALE GENOMIC DNA]</scope>
    <source>
        <strain evidence="2 3">DSM 102865</strain>
    </source>
</reference>